<evidence type="ECO:0000313" key="2">
    <source>
        <dbReference type="EMBL" id="KAL3718257.1"/>
    </source>
</evidence>
<name>A0ABD3IUJ6_EUCGL</name>
<dbReference type="Pfam" id="PF03140">
    <property type="entry name" value="DUF247"/>
    <property type="match status" value="1"/>
</dbReference>
<dbReference type="Proteomes" id="UP001634007">
    <property type="component" value="Unassembled WGS sequence"/>
</dbReference>
<keyword evidence="1" id="KW-1133">Transmembrane helix</keyword>
<comment type="caution">
    <text evidence="2">The sequence shown here is derived from an EMBL/GenBank/DDBJ whole genome shotgun (WGS) entry which is preliminary data.</text>
</comment>
<dbReference type="PANTHER" id="PTHR31170">
    <property type="entry name" value="BNAC04G53230D PROTEIN"/>
    <property type="match status" value="1"/>
</dbReference>
<organism evidence="2 3">
    <name type="scientific">Eucalyptus globulus</name>
    <name type="common">Tasmanian blue gum</name>
    <dbReference type="NCBI Taxonomy" id="34317"/>
    <lineage>
        <taxon>Eukaryota</taxon>
        <taxon>Viridiplantae</taxon>
        <taxon>Streptophyta</taxon>
        <taxon>Embryophyta</taxon>
        <taxon>Tracheophyta</taxon>
        <taxon>Spermatophyta</taxon>
        <taxon>Magnoliopsida</taxon>
        <taxon>eudicotyledons</taxon>
        <taxon>Gunneridae</taxon>
        <taxon>Pentapetalae</taxon>
        <taxon>rosids</taxon>
        <taxon>malvids</taxon>
        <taxon>Myrtales</taxon>
        <taxon>Myrtaceae</taxon>
        <taxon>Myrtoideae</taxon>
        <taxon>Eucalypteae</taxon>
        <taxon>Eucalyptus</taxon>
    </lineage>
</organism>
<sequence length="458" mass="52508">MIGGADPNSANGHASPHHVVTVAPELAAPEPMHDWSSIWHRMLSQKPTHLKQSAGNSSCCIFRVPATLKELNPKAYKPRIVSIGPYHHGNECVKMIEEHKPRFFTALVARTRSSGVDFNHYFTAIALREKEIRDCYSEPLNFGSAKLIEMMVLDGCFIIEVLRVIDEIIPREHDDPLFNMYWTFTAFIRDFLYLENQIPFFVLQTLYDMSKLPNEPPCVEVALRFFNYAVQRPPEDLEKCYGVSDFKHLLHLMQLTLSDLPEEVPRESDPEYLQLVPSVTKLRRAGIKFKPRKCNGWLGIRFTDGVLEIPPLTIDDLASSFFLNCVAFEQCYCYCPQHITSYVTFIGCLMPTAEDASFLSDRQVLENYCGTHADVASFFNDLGKDVDFDIGNCYLAGVMEDLNRYYRTRWRVNWTGFKRKYFGTPWYLISALAACLGLMLAFVQSFFALYGYLLPPKQ</sequence>
<keyword evidence="1" id="KW-0472">Membrane</keyword>
<feature type="transmembrane region" description="Helical" evidence="1">
    <location>
        <begin position="426"/>
        <end position="453"/>
    </location>
</feature>
<dbReference type="EMBL" id="JBJKBG010000010">
    <property type="protein sequence ID" value="KAL3718257.1"/>
    <property type="molecule type" value="Genomic_DNA"/>
</dbReference>
<protein>
    <submittedName>
        <fullName evidence="2">Uncharacterized protein</fullName>
    </submittedName>
</protein>
<keyword evidence="3" id="KW-1185">Reference proteome</keyword>
<dbReference type="PANTHER" id="PTHR31170:SF21">
    <property type="match status" value="1"/>
</dbReference>
<accession>A0ABD3IUJ6</accession>
<keyword evidence="1" id="KW-0812">Transmembrane</keyword>
<gene>
    <name evidence="2" type="ORF">ACJRO7_003401</name>
</gene>
<dbReference type="InterPro" id="IPR004158">
    <property type="entry name" value="DUF247_pln"/>
</dbReference>
<proteinExistence type="predicted"/>
<reference evidence="2 3" key="1">
    <citation type="submission" date="2024-11" db="EMBL/GenBank/DDBJ databases">
        <title>Chromosome-level genome assembly of Eucalyptus globulus Labill. provides insights into its genome evolution.</title>
        <authorList>
            <person name="Li X."/>
        </authorList>
    </citation>
    <scope>NUCLEOTIDE SEQUENCE [LARGE SCALE GENOMIC DNA]</scope>
    <source>
        <strain evidence="2">CL2024</strain>
        <tissue evidence="2">Fresh tender leaves</tissue>
    </source>
</reference>
<evidence type="ECO:0000313" key="3">
    <source>
        <dbReference type="Proteomes" id="UP001634007"/>
    </source>
</evidence>
<evidence type="ECO:0000256" key="1">
    <source>
        <dbReference type="SAM" id="Phobius"/>
    </source>
</evidence>
<dbReference type="AlphaFoldDB" id="A0ABD3IUJ6"/>